<evidence type="ECO:0000256" key="1">
    <source>
        <dbReference type="SAM" id="Coils"/>
    </source>
</evidence>
<keyword evidence="2" id="KW-0812">Transmembrane</keyword>
<protein>
    <submittedName>
        <fullName evidence="3">Uncharacterized protein</fullName>
    </submittedName>
</protein>
<dbReference type="GeneID" id="70135494"/>
<keyword evidence="1" id="KW-0175">Coiled coil</keyword>
<comment type="caution">
    <text evidence="3">The sequence shown here is derived from an EMBL/GenBank/DDBJ whole genome shotgun (WGS) entry which is preliminary data.</text>
</comment>
<dbReference type="AlphaFoldDB" id="A0A9P8UQ24"/>
<evidence type="ECO:0000313" key="4">
    <source>
        <dbReference type="Proteomes" id="UP000758603"/>
    </source>
</evidence>
<reference evidence="3" key="1">
    <citation type="journal article" date="2021" name="Nat. Commun.">
        <title>Genetic determinants of endophytism in the Arabidopsis root mycobiome.</title>
        <authorList>
            <person name="Mesny F."/>
            <person name="Miyauchi S."/>
            <person name="Thiergart T."/>
            <person name="Pickel B."/>
            <person name="Atanasova L."/>
            <person name="Karlsson M."/>
            <person name="Huettel B."/>
            <person name="Barry K.W."/>
            <person name="Haridas S."/>
            <person name="Chen C."/>
            <person name="Bauer D."/>
            <person name="Andreopoulos W."/>
            <person name="Pangilinan J."/>
            <person name="LaButti K."/>
            <person name="Riley R."/>
            <person name="Lipzen A."/>
            <person name="Clum A."/>
            <person name="Drula E."/>
            <person name="Henrissat B."/>
            <person name="Kohler A."/>
            <person name="Grigoriev I.V."/>
            <person name="Martin F.M."/>
            <person name="Hacquard S."/>
        </authorList>
    </citation>
    <scope>NUCLEOTIDE SEQUENCE</scope>
    <source>
        <strain evidence="3">MPI-SDFR-AT-0073</strain>
    </source>
</reference>
<name>A0A9P8UQ24_9PEZI</name>
<dbReference type="RefSeq" id="XP_045960586.1">
    <property type="nucleotide sequence ID" value="XM_046106603.1"/>
</dbReference>
<feature type="transmembrane region" description="Helical" evidence="2">
    <location>
        <begin position="28"/>
        <end position="49"/>
    </location>
</feature>
<keyword evidence="2" id="KW-0472">Membrane</keyword>
<gene>
    <name evidence="3" type="ORF">BKA67DRAFT_654697</name>
</gene>
<dbReference type="OrthoDB" id="4775275at2759"/>
<accession>A0A9P8UQ24</accession>
<sequence length="414" mass="45734">MRNPFLVAREWYQRTFERPINMRDAMPLTGFLLIILVALLAIICMVPSFSSPRLLCDGMLTNLCCSWDTAVIYGITLETTRRGLGKIDVDDGEPPRPDVSMADKLLVDNTTADGRHALPVATETVFSTSTVHVTLASTTTASPASTKSTAHSSVTIHSQSTTSGPATTASADVVTGEMFCPATDRPHNVYTPCLYTHTNQPGMVNTTALPNAGVATSDARRRAANPLACTGRRAVDSRRREVDNPYRESLPSFFAAVYELSWRVPRLAKVVVLLARQATAELIHPDPDSLAKLEQYSGCLGVPSSTQQLQTRVKDLEDRNYRLQNSIRSTQEQLQARVNGLEDKNRRLAEGIHNAQDVVQMQQGLLDSQLRIIEKQRIQIEEATRFKIWWAKTQNQTGEYHGQVPGEDESSAVV</sequence>
<feature type="coiled-coil region" evidence="1">
    <location>
        <begin position="306"/>
        <end position="351"/>
    </location>
</feature>
<dbReference type="Proteomes" id="UP000758603">
    <property type="component" value="Unassembled WGS sequence"/>
</dbReference>
<dbReference type="EMBL" id="JAGPXC010000002">
    <property type="protein sequence ID" value="KAH6656352.1"/>
    <property type="molecule type" value="Genomic_DNA"/>
</dbReference>
<organism evidence="3 4">
    <name type="scientific">Truncatella angustata</name>
    <dbReference type="NCBI Taxonomy" id="152316"/>
    <lineage>
        <taxon>Eukaryota</taxon>
        <taxon>Fungi</taxon>
        <taxon>Dikarya</taxon>
        <taxon>Ascomycota</taxon>
        <taxon>Pezizomycotina</taxon>
        <taxon>Sordariomycetes</taxon>
        <taxon>Xylariomycetidae</taxon>
        <taxon>Amphisphaeriales</taxon>
        <taxon>Sporocadaceae</taxon>
        <taxon>Truncatella</taxon>
    </lineage>
</organism>
<evidence type="ECO:0000313" key="3">
    <source>
        <dbReference type="EMBL" id="KAH6656352.1"/>
    </source>
</evidence>
<proteinExistence type="predicted"/>
<keyword evidence="4" id="KW-1185">Reference proteome</keyword>
<evidence type="ECO:0000256" key="2">
    <source>
        <dbReference type="SAM" id="Phobius"/>
    </source>
</evidence>
<keyword evidence="2" id="KW-1133">Transmembrane helix</keyword>